<evidence type="ECO:0000256" key="1">
    <source>
        <dbReference type="ARBA" id="ARBA00022543"/>
    </source>
</evidence>
<evidence type="ECO:0000259" key="7">
    <source>
        <dbReference type="PROSITE" id="PS50011"/>
    </source>
</evidence>
<dbReference type="Gene3D" id="3.30.450.20">
    <property type="entry name" value="PAS domain"/>
    <property type="match status" value="1"/>
</dbReference>
<evidence type="ECO:0000259" key="8">
    <source>
        <dbReference type="PROSITE" id="PS50112"/>
    </source>
</evidence>
<feature type="compositionally biased region" description="Pro residues" evidence="6">
    <location>
        <begin position="48"/>
        <end position="58"/>
    </location>
</feature>
<feature type="domain" description="PAS" evidence="8">
    <location>
        <begin position="108"/>
        <end position="179"/>
    </location>
</feature>
<evidence type="ECO:0000256" key="6">
    <source>
        <dbReference type="SAM" id="MobiDB-lite"/>
    </source>
</evidence>
<evidence type="ECO:0000256" key="4">
    <source>
        <dbReference type="ARBA" id="ARBA00023170"/>
    </source>
</evidence>
<dbReference type="InterPro" id="IPR035965">
    <property type="entry name" value="PAS-like_dom_sf"/>
</dbReference>
<name>A0A835KUD9_9POAL</name>
<reference evidence="9" key="1">
    <citation type="submission" date="2020-07" db="EMBL/GenBank/DDBJ databases">
        <title>Genome sequence and genetic diversity analysis of an under-domesticated orphan crop, white fonio (Digitaria exilis).</title>
        <authorList>
            <person name="Bennetzen J.L."/>
            <person name="Chen S."/>
            <person name="Ma X."/>
            <person name="Wang X."/>
            <person name="Yssel A.E.J."/>
            <person name="Chaluvadi S.R."/>
            <person name="Johnson M."/>
            <person name="Gangashetty P."/>
            <person name="Hamidou F."/>
            <person name="Sanogo M.D."/>
            <person name="Zwaenepoel A."/>
            <person name="Wallace J."/>
            <person name="Van De Peer Y."/>
            <person name="Van Deynze A."/>
        </authorList>
    </citation>
    <scope>NUCLEOTIDE SEQUENCE</scope>
    <source>
        <tissue evidence="9">Leaves</tissue>
    </source>
</reference>
<evidence type="ECO:0000256" key="5">
    <source>
        <dbReference type="SAM" id="Coils"/>
    </source>
</evidence>
<dbReference type="Gene3D" id="3.30.200.20">
    <property type="entry name" value="Phosphorylase Kinase, domain 1"/>
    <property type="match status" value="1"/>
</dbReference>
<dbReference type="GO" id="GO:0006355">
    <property type="term" value="P:regulation of DNA-templated transcription"/>
    <property type="evidence" value="ECO:0007669"/>
    <property type="project" value="InterPro"/>
</dbReference>
<keyword evidence="5" id="KW-0175">Coiled coil</keyword>
<keyword evidence="2" id="KW-0716">Sensory transduction</keyword>
<dbReference type="InterPro" id="IPR008271">
    <property type="entry name" value="Ser/Thr_kinase_AS"/>
</dbReference>
<keyword evidence="10" id="KW-1185">Reference proteome</keyword>
<dbReference type="InterPro" id="IPR000014">
    <property type="entry name" value="PAS"/>
</dbReference>
<evidence type="ECO:0000313" key="10">
    <source>
        <dbReference type="Proteomes" id="UP000636709"/>
    </source>
</evidence>
<dbReference type="GO" id="GO:0004674">
    <property type="term" value="F:protein serine/threonine kinase activity"/>
    <property type="evidence" value="ECO:0007669"/>
    <property type="project" value="TreeGrafter"/>
</dbReference>
<feature type="coiled-coil region" evidence="5">
    <location>
        <begin position="789"/>
        <end position="816"/>
    </location>
</feature>
<feature type="region of interest" description="Disordered" evidence="6">
    <location>
        <begin position="405"/>
        <end position="461"/>
    </location>
</feature>
<evidence type="ECO:0000256" key="3">
    <source>
        <dbReference type="ARBA" id="ARBA00022991"/>
    </source>
</evidence>
<proteinExistence type="predicted"/>
<dbReference type="SUPFAM" id="SSF55785">
    <property type="entry name" value="PYP-like sensor domain (PAS domain)"/>
    <property type="match status" value="1"/>
</dbReference>
<dbReference type="PANTHER" id="PTHR44329:SF47">
    <property type="entry name" value="SERINE_THREONINE-PROTEIN KINASE ROCO5-RELATED"/>
    <property type="match status" value="1"/>
</dbReference>
<dbReference type="InterPro" id="IPR013767">
    <property type="entry name" value="PAS_fold"/>
</dbReference>
<dbReference type="NCBIfam" id="TIGR00229">
    <property type="entry name" value="sensory_box"/>
    <property type="match status" value="1"/>
</dbReference>
<dbReference type="PROSITE" id="PS50011">
    <property type="entry name" value="PROTEIN_KINASE_DOM"/>
    <property type="match status" value="1"/>
</dbReference>
<dbReference type="InterPro" id="IPR000719">
    <property type="entry name" value="Prot_kinase_dom"/>
</dbReference>
<dbReference type="FunFam" id="3.30.200.20:FF:000329">
    <property type="entry name" value="PAS domain-containing protein tyrosine kinase"/>
    <property type="match status" value="1"/>
</dbReference>
<dbReference type="GO" id="GO:0009881">
    <property type="term" value="F:photoreceptor activity"/>
    <property type="evidence" value="ECO:0007669"/>
    <property type="project" value="UniProtKB-KW"/>
</dbReference>
<dbReference type="InterPro" id="IPR011009">
    <property type="entry name" value="Kinase-like_dom_sf"/>
</dbReference>
<dbReference type="Pfam" id="PF00989">
    <property type="entry name" value="PAS"/>
    <property type="match status" value="1"/>
</dbReference>
<dbReference type="AlphaFoldDB" id="A0A835KUD9"/>
<keyword evidence="1" id="KW-0600">Photoreceptor protein</keyword>
<keyword evidence="3" id="KW-0157">Chromophore</keyword>
<comment type="caution">
    <text evidence="9">The sequence shown here is derived from an EMBL/GenBank/DDBJ whole genome shotgun (WGS) entry which is preliminary data.</text>
</comment>
<feature type="domain" description="Protein kinase" evidence="7">
    <location>
        <begin position="483"/>
        <end position="805"/>
    </location>
</feature>
<dbReference type="CDD" id="cd13999">
    <property type="entry name" value="STKc_MAP3K-like"/>
    <property type="match status" value="1"/>
</dbReference>
<feature type="compositionally biased region" description="Low complexity" evidence="6">
    <location>
        <begin position="438"/>
        <end position="461"/>
    </location>
</feature>
<dbReference type="Pfam" id="PF00069">
    <property type="entry name" value="Pkinase"/>
    <property type="match status" value="1"/>
</dbReference>
<protein>
    <submittedName>
        <fullName evidence="9">Uncharacterized protein</fullName>
    </submittedName>
</protein>
<dbReference type="Gene3D" id="1.10.510.10">
    <property type="entry name" value="Transferase(Phosphotransferase) domain 1"/>
    <property type="match status" value="1"/>
</dbReference>
<evidence type="ECO:0000256" key="2">
    <source>
        <dbReference type="ARBA" id="ARBA00022606"/>
    </source>
</evidence>
<dbReference type="PANTHER" id="PTHR44329">
    <property type="entry name" value="SERINE/THREONINE-PROTEIN KINASE TNNI3K-RELATED"/>
    <property type="match status" value="1"/>
</dbReference>
<feature type="compositionally biased region" description="Polar residues" evidence="6">
    <location>
        <begin position="418"/>
        <end position="437"/>
    </location>
</feature>
<feature type="compositionally biased region" description="Basic and acidic residues" evidence="6">
    <location>
        <begin position="294"/>
        <end position="321"/>
    </location>
</feature>
<dbReference type="SUPFAM" id="SSF56112">
    <property type="entry name" value="Protein kinase-like (PK-like)"/>
    <property type="match status" value="1"/>
</dbReference>
<dbReference type="OrthoDB" id="339325at2759"/>
<dbReference type="CDD" id="cd00130">
    <property type="entry name" value="PAS"/>
    <property type="match status" value="1"/>
</dbReference>
<dbReference type="EMBL" id="JACEFO010000191">
    <property type="protein sequence ID" value="KAF8776590.1"/>
    <property type="molecule type" value="Genomic_DNA"/>
</dbReference>
<evidence type="ECO:0000313" key="9">
    <source>
        <dbReference type="EMBL" id="KAF8776590.1"/>
    </source>
</evidence>
<sequence length="816" mass="91482">MDSSEELLKKIRELEVGQAQLKQEMSKLIPGVGERRRSQSVSPRRGAPVPPPPPPKKGTPPGRRLSGGFEGNPRAWARGSASFPHSSPLQREGRAAGAGDASTSARLPERQYSRVLQSLGQSVHILDLEGRIIYWNQSAENLFGYSASEALGQDVLMLLVDSRDHNVVNDIFRRISMGESWTGKFPVKNRDGDRFSAVATNTPFYDEDGSLVGIICVSSDSRHLEQIFCRPPTSARPQPESSRTSCDGSCSNSSRKTNLLNRSPFDPQQPLQSTLASKITNLATKVTNKVRSRVRTDENGIEREGGSGESHCSDRVTKEEPTSSGTTTPRGDAPRAPFAMEEHSPGKATNPNSDESGEGKVGFHRILSSKAEALLNKKGISWPWKGRENEGPDERNHVILPWLHGEQENGPNHRKVSDSSIAPDTQGTEHNQPTKNEASGSWSSFNNNSTSSASSTGSTNSSALYKVDHEADCLDYEILWEDLVIGEQIGQGSCGTVYHALWYGSDVAVKVFSKQEYSEDVIQTFRQEVSLMKKLRHPNILLFMGAVTSPQRLCIVTEFLPRGSLFRLLQRSGTKLDVRRRVHMALDIARGMNYLHHSSPPIIHRDLKSSNLLVDKNWTVKVRDNLLVFQIFYILLLASSHFIRLNQVADFGLSRLKRETFLTTKTGKGTPQWMAPEVLRNEPSDEKSDVYSYGVILWELVTQKIPWENLNSMQVYSSIDFMWLDSTLTAKYFCRVIGAVGFMNQRLDIPSDVDPQWTSIILSCWEKYLLFFPSFFTAFNSDPQKRPSFQELLEKLRELQRHYAIQQRNAKNNIEE</sequence>
<feature type="region of interest" description="Disordered" evidence="6">
    <location>
        <begin position="231"/>
        <end position="270"/>
    </location>
</feature>
<organism evidence="9 10">
    <name type="scientific">Digitaria exilis</name>
    <dbReference type="NCBI Taxonomy" id="1010633"/>
    <lineage>
        <taxon>Eukaryota</taxon>
        <taxon>Viridiplantae</taxon>
        <taxon>Streptophyta</taxon>
        <taxon>Embryophyta</taxon>
        <taxon>Tracheophyta</taxon>
        <taxon>Spermatophyta</taxon>
        <taxon>Magnoliopsida</taxon>
        <taxon>Liliopsida</taxon>
        <taxon>Poales</taxon>
        <taxon>Poaceae</taxon>
        <taxon>PACMAD clade</taxon>
        <taxon>Panicoideae</taxon>
        <taxon>Panicodae</taxon>
        <taxon>Paniceae</taxon>
        <taxon>Anthephorinae</taxon>
        <taxon>Digitaria</taxon>
    </lineage>
</organism>
<dbReference type="GO" id="GO:0005524">
    <property type="term" value="F:ATP binding"/>
    <property type="evidence" value="ECO:0007669"/>
    <property type="project" value="InterPro"/>
</dbReference>
<dbReference type="InterPro" id="IPR051681">
    <property type="entry name" value="Ser/Thr_Kinases-Pseudokinases"/>
</dbReference>
<gene>
    <name evidence="9" type="ORF">HU200_003310</name>
</gene>
<keyword evidence="4" id="KW-0675">Receptor</keyword>
<feature type="compositionally biased region" description="Polar residues" evidence="6">
    <location>
        <begin position="235"/>
        <end position="261"/>
    </location>
</feature>
<feature type="region of interest" description="Disordered" evidence="6">
    <location>
        <begin position="290"/>
        <end position="360"/>
    </location>
</feature>
<dbReference type="Proteomes" id="UP000636709">
    <property type="component" value="Unassembled WGS sequence"/>
</dbReference>
<dbReference type="PROSITE" id="PS50112">
    <property type="entry name" value="PAS"/>
    <property type="match status" value="1"/>
</dbReference>
<dbReference type="SMART" id="SM00091">
    <property type="entry name" value="PAS"/>
    <property type="match status" value="1"/>
</dbReference>
<dbReference type="SMART" id="SM00220">
    <property type="entry name" value="S_TKc"/>
    <property type="match status" value="1"/>
</dbReference>
<dbReference type="PROSITE" id="PS00108">
    <property type="entry name" value="PROTEIN_KINASE_ST"/>
    <property type="match status" value="1"/>
</dbReference>
<accession>A0A835KUD9</accession>
<feature type="region of interest" description="Disordered" evidence="6">
    <location>
        <begin position="25"/>
        <end position="106"/>
    </location>
</feature>